<feature type="compositionally biased region" description="Polar residues" evidence="6">
    <location>
        <begin position="329"/>
        <end position="338"/>
    </location>
</feature>
<evidence type="ECO:0000256" key="3">
    <source>
        <dbReference type="ARBA" id="ARBA00023136"/>
    </source>
</evidence>
<feature type="signal peptide" evidence="7">
    <location>
        <begin position="1"/>
        <end position="22"/>
    </location>
</feature>
<dbReference type="PANTHER" id="PTHR41164">
    <property type="entry name" value="CURLI PRODUCTION ASSEMBLY/TRANSPORT COMPONENT CSGG"/>
    <property type="match status" value="1"/>
</dbReference>
<reference evidence="8" key="1">
    <citation type="journal article" date="2011" name="Environ. Microbiol.">
        <title>Time-series analyses of Monterey Bay coastal microbial picoplankton using a 'genome proxy' microarray.</title>
        <authorList>
            <person name="Rich V.I."/>
            <person name="Pham V.D."/>
            <person name="Eppley J."/>
            <person name="Shi Y."/>
            <person name="DeLong E.F."/>
        </authorList>
    </citation>
    <scope>NUCLEOTIDE SEQUENCE</scope>
</reference>
<evidence type="ECO:0000256" key="6">
    <source>
        <dbReference type="SAM" id="MobiDB-lite"/>
    </source>
</evidence>
<dbReference type="Gene3D" id="3.40.50.10610">
    <property type="entry name" value="ABC-type transport auxiliary lipoprotein component"/>
    <property type="match status" value="1"/>
</dbReference>
<dbReference type="AlphaFoldDB" id="E0XWU8"/>
<evidence type="ECO:0000256" key="2">
    <source>
        <dbReference type="ARBA" id="ARBA00022729"/>
    </source>
</evidence>
<dbReference type="Pfam" id="PF03783">
    <property type="entry name" value="CsgG"/>
    <property type="match status" value="1"/>
</dbReference>
<dbReference type="GO" id="GO:0030288">
    <property type="term" value="C:outer membrane-bounded periplasmic space"/>
    <property type="evidence" value="ECO:0007669"/>
    <property type="project" value="InterPro"/>
</dbReference>
<keyword evidence="2 7" id="KW-0732">Signal</keyword>
<dbReference type="InterPro" id="IPR005534">
    <property type="entry name" value="Curli_assmbl/transp-comp_CsgG"/>
</dbReference>
<keyword evidence="3" id="KW-0472">Membrane</keyword>
<dbReference type="PANTHER" id="PTHR41164:SF1">
    <property type="entry name" value="CURLI PRODUCTION ASSEMBLY_TRANSPORT COMPONENT CSGG"/>
    <property type="match status" value="1"/>
</dbReference>
<keyword evidence="4" id="KW-0564">Palmitate</keyword>
<feature type="chain" id="PRO_5003143193" evidence="7">
    <location>
        <begin position="23"/>
        <end position="338"/>
    </location>
</feature>
<evidence type="ECO:0000256" key="1">
    <source>
        <dbReference type="ARBA" id="ARBA00022475"/>
    </source>
</evidence>
<feature type="region of interest" description="Disordered" evidence="6">
    <location>
        <begin position="304"/>
        <end position="338"/>
    </location>
</feature>
<evidence type="ECO:0000256" key="5">
    <source>
        <dbReference type="ARBA" id="ARBA00023288"/>
    </source>
</evidence>
<dbReference type="EMBL" id="GU474903">
    <property type="protein sequence ID" value="ADI18889.1"/>
    <property type="molecule type" value="Genomic_DNA"/>
</dbReference>
<organism evidence="8">
    <name type="scientific">uncultured delta proteobacterium HF0010_08B07</name>
    <dbReference type="NCBI Taxonomy" id="710821"/>
    <lineage>
        <taxon>Bacteria</taxon>
        <taxon>Deltaproteobacteria</taxon>
        <taxon>environmental samples</taxon>
    </lineage>
</organism>
<evidence type="ECO:0000256" key="7">
    <source>
        <dbReference type="SAM" id="SignalP"/>
    </source>
</evidence>
<keyword evidence="5" id="KW-0449">Lipoprotein</keyword>
<accession>E0XWU8</accession>
<protein>
    <submittedName>
        <fullName evidence="8">Uncharacterized protein involved in formation of curli polymers</fullName>
    </submittedName>
</protein>
<proteinExistence type="predicted"/>
<evidence type="ECO:0000256" key="4">
    <source>
        <dbReference type="ARBA" id="ARBA00023139"/>
    </source>
</evidence>
<keyword evidence="1" id="KW-1003">Cell membrane</keyword>
<sequence length="338" mass="35711">MIIRHPLSSVLSILCLALSLLACGGAPKQKTLTFPKLDEPDLPTYTGPRFRVALAPFESLEAAKPLLKKLGFEGVEVSLTELATNQLTSAGYLQVLERSRLKSISSNQELEANAALFDQSTTQKQGNFVGAEYTLIGTIEEVEPNLSQQEINAGLPEVAKLKGSLTQASVRLGLRLVHTGTGEVLASGTGHGVMKTAGIGLSVNVQGANIGFAAKGKTPIGFAFNAALYQSIANLAEKLKTSPWSCRVAGTTNSRVFLECGAKHRIKKGMVFTYYSRNGAMKDANGNVIGYDEEENGTATVLSVQSKGSVAQHKGGKPPKAGDAVVLDQSEQPEPSAP</sequence>
<dbReference type="PROSITE" id="PS51257">
    <property type="entry name" value="PROKAR_LIPOPROTEIN"/>
    <property type="match status" value="1"/>
</dbReference>
<name>E0XWU8_9DELT</name>
<evidence type="ECO:0000313" key="8">
    <source>
        <dbReference type="EMBL" id="ADI18889.1"/>
    </source>
</evidence>